<dbReference type="PANTHER" id="PTHR10272">
    <property type="entry name" value="PLATELET-ACTIVATING FACTOR ACETYLHYDROLASE"/>
    <property type="match status" value="1"/>
</dbReference>
<dbReference type="PANTHER" id="PTHR10272:SF0">
    <property type="entry name" value="PLATELET-ACTIVATING FACTOR ACETYLHYDROLASE"/>
    <property type="match status" value="1"/>
</dbReference>
<comment type="caution">
    <text evidence="6">The sequence shown here is derived from an EMBL/GenBank/DDBJ whole genome shotgun (WGS) entry which is preliminary data.</text>
</comment>
<accession>A0A2S4JU78</accession>
<evidence type="ECO:0000256" key="2">
    <source>
        <dbReference type="ARBA" id="ARBA00022963"/>
    </source>
</evidence>
<name>A0A2S4JU78_9SPIO</name>
<keyword evidence="7" id="KW-1185">Reference proteome</keyword>
<evidence type="ECO:0000313" key="6">
    <source>
        <dbReference type="EMBL" id="POR03071.1"/>
    </source>
</evidence>
<keyword evidence="4" id="KW-0472">Membrane</keyword>
<proteinExistence type="predicted"/>
<dbReference type="GO" id="GO:0003847">
    <property type="term" value="F:1-alkyl-2-acetylglycerophosphocholine esterase activity"/>
    <property type="evidence" value="ECO:0007669"/>
    <property type="project" value="TreeGrafter"/>
</dbReference>
<evidence type="ECO:0000259" key="5">
    <source>
        <dbReference type="Pfam" id="PF12740"/>
    </source>
</evidence>
<feature type="domain" description="PET hydrolase/cutinase-like" evidence="5">
    <location>
        <begin position="156"/>
        <end position="263"/>
    </location>
</feature>
<dbReference type="AlphaFoldDB" id="A0A2S4JU78"/>
<dbReference type="InterPro" id="IPR029058">
    <property type="entry name" value="AB_hydrolase_fold"/>
</dbReference>
<dbReference type="Pfam" id="PF12740">
    <property type="entry name" value="PETase"/>
    <property type="match status" value="1"/>
</dbReference>
<sequence length="455" mass="48964">MFLFLKCITLRFWVFLAVVLALAFLGFLLGVLVSRHAGGVSLLGVPEGSASPTSGHSPARDAPGIVSINAVRPDAPELARLQRAGVGVRTMEFINPDQLDVEALIRGVGEARSDRPLPVEIWYPATGEGQGSLYEVTGRDGNPLTLRGSARRDAPADYSRGPFPLVILSHGYPGSRFLLSHFGEFLAGIGYVVVSIDHTGSTYTDQGSFAGTLRNRPLDQNFVLHEVDRLSREGAGTFLEGLVDPERTGIIGYSMGGYGVLNALGAGLSDAVLEADFAPPGALQDRLASFPGYSETVDPRVRAAVVIAPWGVQVGLWDAPALEKIRVPLFFMAGTADSVSGYDEGPRAAFLGTRGTSRYLLSYEQAGHAVAAPFSVPAEVWAGRSGFGHYADPLWDTLQMNNIAHHFVAAFFGEILKGDPSMARFLRHRSGQEETRELQLPRGTRLEFLREGEEG</sequence>
<dbReference type="Proteomes" id="UP000237350">
    <property type="component" value="Unassembled WGS sequence"/>
</dbReference>
<reference evidence="7" key="1">
    <citation type="submission" date="2015-12" db="EMBL/GenBank/DDBJ databases">
        <authorList>
            <person name="Lodha T.D."/>
            <person name="Chintalapati S."/>
            <person name="Chintalapati V.R."/>
            <person name="Sravanthi T."/>
        </authorList>
    </citation>
    <scope>NUCLEOTIDE SEQUENCE [LARGE SCALE GENOMIC DNA]</scope>
    <source>
        <strain evidence="7">JC133</strain>
    </source>
</reference>
<dbReference type="EMBL" id="LPWH01000055">
    <property type="protein sequence ID" value="POR03071.1"/>
    <property type="molecule type" value="Genomic_DNA"/>
</dbReference>
<keyword evidence="4" id="KW-1133">Transmembrane helix</keyword>
<keyword evidence="3" id="KW-0443">Lipid metabolism</keyword>
<evidence type="ECO:0000256" key="1">
    <source>
        <dbReference type="ARBA" id="ARBA00022801"/>
    </source>
</evidence>
<dbReference type="RefSeq" id="WP_146049405.1">
    <property type="nucleotide sequence ID" value="NZ_LPWH01000055.1"/>
</dbReference>
<evidence type="ECO:0000313" key="7">
    <source>
        <dbReference type="Proteomes" id="UP000237350"/>
    </source>
</evidence>
<keyword evidence="2" id="KW-0442">Lipid degradation</keyword>
<keyword evidence="4" id="KW-0812">Transmembrane</keyword>
<dbReference type="InterPro" id="IPR041127">
    <property type="entry name" value="PET_hydrolase/cutinase-like"/>
</dbReference>
<feature type="transmembrane region" description="Helical" evidence="4">
    <location>
        <begin position="12"/>
        <end position="33"/>
    </location>
</feature>
<protein>
    <recommendedName>
        <fullName evidence="5">PET hydrolase/cutinase-like domain-containing protein</fullName>
    </recommendedName>
</protein>
<keyword evidence="1" id="KW-0378">Hydrolase</keyword>
<organism evidence="6 7">
    <name type="scientific">Alkalispirochaeta sphaeroplastigenens</name>
    <dbReference type="NCBI Taxonomy" id="1187066"/>
    <lineage>
        <taxon>Bacteria</taxon>
        <taxon>Pseudomonadati</taxon>
        <taxon>Spirochaetota</taxon>
        <taxon>Spirochaetia</taxon>
        <taxon>Spirochaetales</taxon>
        <taxon>Spirochaetaceae</taxon>
        <taxon>Alkalispirochaeta</taxon>
    </lineage>
</organism>
<gene>
    <name evidence="6" type="ORF">AU468_05815</name>
</gene>
<dbReference type="Gene3D" id="3.40.50.1820">
    <property type="entry name" value="alpha/beta hydrolase"/>
    <property type="match status" value="1"/>
</dbReference>
<dbReference type="SUPFAM" id="SSF53474">
    <property type="entry name" value="alpha/beta-Hydrolases"/>
    <property type="match status" value="1"/>
</dbReference>
<evidence type="ECO:0000256" key="3">
    <source>
        <dbReference type="ARBA" id="ARBA00023098"/>
    </source>
</evidence>
<dbReference type="GO" id="GO:0016042">
    <property type="term" value="P:lipid catabolic process"/>
    <property type="evidence" value="ECO:0007669"/>
    <property type="project" value="UniProtKB-KW"/>
</dbReference>
<dbReference type="OrthoDB" id="9814760at2"/>
<evidence type="ECO:0000256" key="4">
    <source>
        <dbReference type="SAM" id="Phobius"/>
    </source>
</evidence>